<evidence type="ECO:0000256" key="2">
    <source>
        <dbReference type="ARBA" id="ARBA00022692"/>
    </source>
</evidence>
<reference evidence="5 6" key="1">
    <citation type="submission" date="2020-10" db="EMBL/GenBank/DDBJ databases">
        <title>Sequencing the genomes of 1000 actinobacteria strains.</title>
        <authorList>
            <person name="Klenk H.-P."/>
        </authorList>
    </citation>
    <scope>NUCLEOTIDE SEQUENCE [LARGE SCALE GENOMIC DNA]</scope>
    <source>
        <strain evidence="5 6">DSM 43748</strain>
    </source>
</reference>
<keyword evidence="6" id="KW-1185">Reference proteome</keyword>
<dbReference type="RefSeq" id="WP_192773310.1">
    <property type="nucleotide sequence ID" value="NZ_BAAASY010000023.1"/>
</dbReference>
<comment type="subcellular location">
    <subcellularLocation>
        <location evidence="1">Membrane</location>
        <topology evidence="1">Multi-pass membrane protein</topology>
    </subcellularLocation>
</comment>
<sequence>MYWAVESALPAAGAVQLSEAAATCGASPAQTLARVIVPAIRGFRVDPDHVQVFPQNP</sequence>
<organism evidence="5 6">
    <name type="scientific">Nonomuraea africana</name>
    <dbReference type="NCBI Taxonomy" id="46171"/>
    <lineage>
        <taxon>Bacteria</taxon>
        <taxon>Bacillati</taxon>
        <taxon>Actinomycetota</taxon>
        <taxon>Actinomycetes</taxon>
        <taxon>Streptosporangiales</taxon>
        <taxon>Streptosporangiaceae</taxon>
        <taxon>Nonomuraea</taxon>
    </lineage>
</organism>
<keyword evidence="4" id="KW-0472">Membrane</keyword>
<dbReference type="Proteomes" id="UP000661607">
    <property type="component" value="Unassembled WGS sequence"/>
</dbReference>
<dbReference type="EMBL" id="JADBEF010000001">
    <property type="protein sequence ID" value="MBE1557777.1"/>
    <property type="molecule type" value="Genomic_DNA"/>
</dbReference>
<evidence type="ECO:0000256" key="4">
    <source>
        <dbReference type="ARBA" id="ARBA00023136"/>
    </source>
</evidence>
<name>A0ABR9K6Z3_9ACTN</name>
<accession>A0ABR9K6Z3</accession>
<dbReference type="SUPFAM" id="SSF161098">
    <property type="entry name" value="MetI-like"/>
    <property type="match status" value="1"/>
</dbReference>
<proteinExistence type="predicted"/>
<protein>
    <submittedName>
        <fullName evidence="5">ABC-type spermidine/putrescine transport system permease subunit II</fullName>
    </submittedName>
</protein>
<dbReference type="InterPro" id="IPR035906">
    <property type="entry name" value="MetI-like_sf"/>
</dbReference>
<gene>
    <name evidence="5" type="ORF">H4W81_000556</name>
</gene>
<keyword evidence="2" id="KW-0812">Transmembrane</keyword>
<evidence type="ECO:0000313" key="5">
    <source>
        <dbReference type="EMBL" id="MBE1557777.1"/>
    </source>
</evidence>
<evidence type="ECO:0000256" key="3">
    <source>
        <dbReference type="ARBA" id="ARBA00022989"/>
    </source>
</evidence>
<comment type="caution">
    <text evidence="5">The sequence shown here is derived from an EMBL/GenBank/DDBJ whole genome shotgun (WGS) entry which is preliminary data.</text>
</comment>
<keyword evidence="3" id="KW-1133">Transmembrane helix</keyword>
<evidence type="ECO:0000256" key="1">
    <source>
        <dbReference type="ARBA" id="ARBA00004141"/>
    </source>
</evidence>
<evidence type="ECO:0000313" key="6">
    <source>
        <dbReference type="Proteomes" id="UP000661607"/>
    </source>
</evidence>